<organism evidence="4 5">
    <name type="scientific">Trichlorobacter thiogenes</name>
    <dbReference type="NCBI Taxonomy" id="115783"/>
    <lineage>
        <taxon>Bacteria</taxon>
        <taxon>Pseudomonadati</taxon>
        <taxon>Thermodesulfobacteriota</taxon>
        <taxon>Desulfuromonadia</taxon>
        <taxon>Geobacterales</taxon>
        <taxon>Geobacteraceae</taxon>
        <taxon>Trichlorobacter</taxon>
    </lineage>
</organism>
<protein>
    <submittedName>
        <fullName evidence="4">Flavorubredoxin</fullName>
    </submittedName>
</protein>
<gene>
    <name evidence="4" type="ORF">SAMN02745119_02905</name>
</gene>
<reference evidence="5" key="1">
    <citation type="submission" date="2017-02" db="EMBL/GenBank/DDBJ databases">
        <authorList>
            <person name="Varghese N."/>
            <person name="Submissions S."/>
        </authorList>
    </citation>
    <scope>NUCLEOTIDE SEQUENCE [LARGE SCALE GENOMIC DNA]</scope>
    <source>
        <strain evidence="5">ATCC BAA-34</strain>
    </source>
</reference>
<dbReference type="PIRSF" id="PIRSF005243">
    <property type="entry name" value="ROO"/>
    <property type="match status" value="1"/>
</dbReference>
<evidence type="ECO:0000256" key="2">
    <source>
        <dbReference type="ARBA" id="ARBA00007121"/>
    </source>
</evidence>
<dbReference type="PANTHER" id="PTHR43717">
    <property type="entry name" value="ANAEROBIC NITRIC OXIDE REDUCTASE FLAVORUBREDOXIN"/>
    <property type="match status" value="1"/>
</dbReference>
<dbReference type="InterPro" id="IPR029039">
    <property type="entry name" value="Flavoprotein-like_sf"/>
</dbReference>
<accession>A0A1T4RJ04</accession>
<name>A0A1T4RJ04_9BACT</name>
<dbReference type="RefSeq" id="WP_078791124.1">
    <property type="nucleotide sequence ID" value="NZ_FUWR01000021.1"/>
</dbReference>
<evidence type="ECO:0000313" key="4">
    <source>
        <dbReference type="EMBL" id="SKA15974.1"/>
    </source>
</evidence>
<dbReference type="InterPro" id="IPR045761">
    <property type="entry name" value="ODP_dom"/>
</dbReference>
<dbReference type="STRING" id="115783.SAMN02745119_02905"/>
<dbReference type="Proteomes" id="UP000190102">
    <property type="component" value="Unassembled WGS sequence"/>
</dbReference>
<evidence type="ECO:0000313" key="5">
    <source>
        <dbReference type="Proteomes" id="UP000190102"/>
    </source>
</evidence>
<dbReference type="GO" id="GO:0010181">
    <property type="term" value="F:FMN binding"/>
    <property type="evidence" value="ECO:0007669"/>
    <property type="project" value="InterPro"/>
</dbReference>
<comment type="similarity">
    <text evidence="2">In the N-terminal section; belongs to the zinc metallo-hydrolase group 3 family.</text>
</comment>
<dbReference type="OrthoDB" id="9800607at2"/>
<keyword evidence="5" id="KW-1185">Reference proteome</keyword>
<dbReference type="SUPFAM" id="SSF52218">
    <property type="entry name" value="Flavoproteins"/>
    <property type="match status" value="1"/>
</dbReference>
<comment type="cofactor">
    <cofactor evidence="1">
        <name>FMN</name>
        <dbReference type="ChEBI" id="CHEBI:58210"/>
    </cofactor>
</comment>
<dbReference type="Pfam" id="PF19583">
    <property type="entry name" value="ODP"/>
    <property type="match status" value="1"/>
</dbReference>
<dbReference type="SUPFAM" id="SSF56281">
    <property type="entry name" value="Metallo-hydrolase/oxidoreductase"/>
    <property type="match status" value="1"/>
</dbReference>
<dbReference type="InterPro" id="IPR016440">
    <property type="entry name" value="Rubredoxin-O_OxRdtase"/>
</dbReference>
<dbReference type="GO" id="GO:0046872">
    <property type="term" value="F:metal ion binding"/>
    <property type="evidence" value="ECO:0007669"/>
    <property type="project" value="InterPro"/>
</dbReference>
<dbReference type="CDD" id="cd07709">
    <property type="entry name" value="flavodiiron_proteins_MBL-fold"/>
    <property type="match status" value="1"/>
</dbReference>
<dbReference type="PROSITE" id="PS00201">
    <property type="entry name" value="FLAVODOXIN"/>
    <property type="match status" value="1"/>
</dbReference>
<dbReference type="PANTHER" id="PTHR43717:SF1">
    <property type="entry name" value="ANAEROBIC NITRIC OXIDE REDUCTASE FLAVORUBREDOXIN"/>
    <property type="match status" value="1"/>
</dbReference>
<dbReference type="GO" id="GO:0016491">
    <property type="term" value="F:oxidoreductase activity"/>
    <property type="evidence" value="ECO:0007669"/>
    <property type="project" value="InterPro"/>
</dbReference>
<dbReference type="Pfam" id="PF00258">
    <property type="entry name" value="Flavodoxin_1"/>
    <property type="match status" value="1"/>
</dbReference>
<sequence length="397" mass="44575">MIGTIEIKTGIHWLGAQHPELRVFDDLFPTEHGTTYNSYLVQGTEKIAIIDTVKIKFVDQFMDKLKSLVDPAKVDYIIVNHAEPDHSGSLSFLLEHCPNATVVSTQAAKNFVGNMIHKPFQSKTVKDGETIDLGGRTLRFIMAPFLHWPDTMFTRLEEENILFTCDGFGAHYCNTRSIFNDEIEDFTSAREFYFDCLMRPFKDKVLAAVEKIRHDVIDMICPSHGPIIRKDPWRVIEQYENWSKPKSFGKKVLVFYISPHGSTEKMAQALVAGATRDGIEVDSHHIVGLSDNELRDLMEEADALVFGVPTINRDVPKPMWDVLAYLSTIKLKTNLAAVFGSYGWSGEACKMVEERLKGMGFKLVADPLRAVFTPTADLLEQCKALGAAVSEAVAQKN</sequence>
<evidence type="ECO:0000256" key="1">
    <source>
        <dbReference type="ARBA" id="ARBA00001917"/>
    </source>
</evidence>
<dbReference type="GO" id="GO:0009055">
    <property type="term" value="F:electron transfer activity"/>
    <property type="evidence" value="ECO:0007669"/>
    <property type="project" value="InterPro"/>
</dbReference>
<dbReference type="InterPro" id="IPR008254">
    <property type="entry name" value="Flavodoxin/NO_synth"/>
</dbReference>
<feature type="domain" description="Flavodoxin-like" evidence="3">
    <location>
        <begin position="252"/>
        <end position="390"/>
    </location>
</feature>
<dbReference type="InterPro" id="IPR036866">
    <property type="entry name" value="RibonucZ/Hydroxyglut_hydro"/>
</dbReference>
<dbReference type="PROSITE" id="PS50902">
    <property type="entry name" value="FLAVODOXIN_LIKE"/>
    <property type="match status" value="1"/>
</dbReference>
<dbReference type="Gene3D" id="3.60.15.10">
    <property type="entry name" value="Ribonuclease Z/Hydroxyacylglutathione hydrolase-like"/>
    <property type="match status" value="1"/>
</dbReference>
<proteinExistence type="inferred from homology"/>
<dbReference type="EMBL" id="FUWR01000021">
    <property type="protein sequence ID" value="SKA15974.1"/>
    <property type="molecule type" value="Genomic_DNA"/>
</dbReference>
<evidence type="ECO:0000259" key="3">
    <source>
        <dbReference type="PROSITE" id="PS50902"/>
    </source>
</evidence>
<dbReference type="InterPro" id="IPR001226">
    <property type="entry name" value="Flavodoxin_CS"/>
</dbReference>
<dbReference type="SMART" id="SM00849">
    <property type="entry name" value="Lactamase_B"/>
    <property type="match status" value="1"/>
</dbReference>
<dbReference type="AlphaFoldDB" id="A0A1T4RJ04"/>
<dbReference type="Gene3D" id="3.40.50.360">
    <property type="match status" value="1"/>
</dbReference>
<dbReference type="InterPro" id="IPR001279">
    <property type="entry name" value="Metallo-B-lactamas"/>
</dbReference>